<organism evidence="5 6">
    <name type="scientific">Dimorphilus gyrociliatus</name>
    <dbReference type="NCBI Taxonomy" id="2664684"/>
    <lineage>
        <taxon>Eukaryota</taxon>
        <taxon>Metazoa</taxon>
        <taxon>Spiralia</taxon>
        <taxon>Lophotrochozoa</taxon>
        <taxon>Annelida</taxon>
        <taxon>Polychaeta</taxon>
        <taxon>Polychaeta incertae sedis</taxon>
        <taxon>Dinophilidae</taxon>
        <taxon>Dimorphilus</taxon>
    </lineage>
</organism>
<dbReference type="InterPro" id="IPR003347">
    <property type="entry name" value="JmjC_dom"/>
</dbReference>
<evidence type="ECO:0000256" key="1">
    <source>
        <dbReference type="ARBA" id="ARBA00004123"/>
    </source>
</evidence>
<dbReference type="Gene3D" id="2.60.120.650">
    <property type="entry name" value="Cupin"/>
    <property type="match status" value="1"/>
</dbReference>
<evidence type="ECO:0000313" key="5">
    <source>
        <dbReference type="EMBL" id="CAD5116011.1"/>
    </source>
</evidence>
<evidence type="ECO:0000256" key="2">
    <source>
        <dbReference type="ARBA" id="ARBA00022723"/>
    </source>
</evidence>
<gene>
    <name evidence="5" type="ORF">DGYR_LOCUS4688</name>
</gene>
<dbReference type="PROSITE" id="PS51184">
    <property type="entry name" value="JMJC"/>
    <property type="match status" value="1"/>
</dbReference>
<dbReference type="GO" id="GO:0003712">
    <property type="term" value="F:transcription coregulator activity"/>
    <property type="evidence" value="ECO:0007669"/>
    <property type="project" value="TreeGrafter"/>
</dbReference>
<dbReference type="OrthoDB" id="1667110at2759"/>
<dbReference type="SMART" id="SM00558">
    <property type="entry name" value="JmjC"/>
    <property type="match status" value="1"/>
</dbReference>
<feature type="domain" description="JmjC" evidence="4">
    <location>
        <begin position="584"/>
        <end position="787"/>
    </location>
</feature>
<comment type="subcellular location">
    <subcellularLocation>
        <location evidence="1">Nucleus</location>
    </subcellularLocation>
</comment>
<dbReference type="PANTHER" id="PTHR12549:SF38">
    <property type="entry name" value="JMJC DOMAIN-CONTAINING HISTONE DEMETHYLASE 2, ISOFORM A"/>
    <property type="match status" value="1"/>
</dbReference>
<dbReference type="EMBL" id="CAJFCJ010000006">
    <property type="protein sequence ID" value="CAD5116011.1"/>
    <property type="molecule type" value="Genomic_DNA"/>
</dbReference>
<dbReference type="GO" id="GO:0006357">
    <property type="term" value="P:regulation of transcription by RNA polymerase II"/>
    <property type="evidence" value="ECO:0007669"/>
    <property type="project" value="TreeGrafter"/>
</dbReference>
<comment type="caution">
    <text evidence="5">The sequence shown here is derived from an EMBL/GenBank/DDBJ whole genome shotgun (WGS) entry which is preliminary data.</text>
</comment>
<name>A0A7I8VIZ6_9ANNE</name>
<keyword evidence="3" id="KW-0539">Nucleus</keyword>
<dbReference type="GO" id="GO:0000118">
    <property type="term" value="C:histone deacetylase complex"/>
    <property type="evidence" value="ECO:0007669"/>
    <property type="project" value="TreeGrafter"/>
</dbReference>
<dbReference type="InterPro" id="IPR045109">
    <property type="entry name" value="LSDs-like"/>
</dbReference>
<dbReference type="GO" id="GO:0046872">
    <property type="term" value="F:metal ion binding"/>
    <property type="evidence" value="ECO:0007669"/>
    <property type="project" value="UniProtKB-KW"/>
</dbReference>
<reference evidence="5 6" key="1">
    <citation type="submission" date="2020-08" db="EMBL/GenBank/DDBJ databases">
        <authorList>
            <person name="Hejnol A."/>
        </authorList>
    </citation>
    <scope>NUCLEOTIDE SEQUENCE [LARGE SCALE GENOMIC DNA]</scope>
</reference>
<dbReference type="PANTHER" id="PTHR12549">
    <property type="entry name" value="JMJC DOMAIN-CONTAINING HISTONE DEMETHYLATION PROTEIN"/>
    <property type="match status" value="1"/>
</dbReference>
<dbReference type="Pfam" id="PF02373">
    <property type="entry name" value="JmjC"/>
    <property type="match status" value="1"/>
</dbReference>
<dbReference type="GO" id="GO:0032454">
    <property type="term" value="F:histone H3K9 demethylase activity"/>
    <property type="evidence" value="ECO:0007669"/>
    <property type="project" value="InterPro"/>
</dbReference>
<keyword evidence="6" id="KW-1185">Reference proteome</keyword>
<keyword evidence="2" id="KW-0479">Metal-binding</keyword>
<protein>
    <submittedName>
        <fullName evidence="5">DgyrCDS4945</fullName>
    </submittedName>
</protein>
<sequence>MDIKNGISEETSTIDEFQAIAASRWDVKNPTSKRSPDMITICAYDEQRLPNNNEDITKIAKYSSNEINCGPDINCPISAICEKFSEREQAKESKKRKNKEISEFTEKKHCSRSIALKSTALFPHHISFDDNQRHDEQSTFEQESPSLSAHFNRNCIREEVPFFFNDHRHSPRKHLTQLLKDRGEQPRPKSFGTFLQYSSCSQLGDGIMKCMECRNQRTLSNYCRFFAFRKIRYDENGLRAVGFSEMCDIQEEDTILWKSLYPISKPYLTQDMAKYIIERVAFKFLEMLEMEREAIKFKNSQMKLFWKRPCHQIREMCDVCNTTLFNINWVCAKCGFSVCIDCFKLKLHNSKVEVKEAERKWLTCASNNNENHSTDSLIIAQIIPGYAFWTLGKDLRSVINQHDLRVIKGSDEASSHIKNIYDYLQKKTLDENKDFFDIPDKLFSSIPHFWIDNQRVLQILYPRHPNAVDLFRSQWSLGIPVIASNCNSYIDDELWHPKRFTEEVGNKKATLVNCRTHEIIEDQLISEFWDGFECESARMPDIRNKKEHLILKLKDWPPTEDFAKILPKHFSNLMEALPFPEYTHRDGVFNLTSRLPDFFVRPDLGPKMYNAYGSAKYPNEATTNLHLDVSDAANLMLYVGIVKDDANCNHHNVVMNALRNEGVCNIQIERAQKEIPGALWHIFDADDADKIRAFLRKVAQEKGEKIEANHDPIHDQSSYLDVNLRKRLKDEYDIEGYCLVQFLGDAVFIPGGAPHQVRNLHSCIKAAEDFVSPEHLHHSFRLTNEFRQLSDTHSNHEDKLQIKNITYQAIKDAVAVLKR</sequence>
<dbReference type="SUPFAM" id="SSF51197">
    <property type="entry name" value="Clavaminate synthase-like"/>
    <property type="match status" value="1"/>
</dbReference>
<evidence type="ECO:0000256" key="3">
    <source>
        <dbReference type="ARBA" id="ARBA00023242"/>
    </source>
</evidence>
<accession>A0A7I8VIZ6</accession>
<dbReference type="Proteomes" id="UP000549394">
    <property type="component" value="Unassembled WGS sequence"/>
</dbReference>
<evidence type="ECO:0000259" key="4">
    <source>
        <dbReference type="PROSITE" id="PS51184"/>
    </source>
</evidence>
<proteinExistence type="predicted"/>
<evidence type="ECO:0000313" key="6">
    <source>
        <dbReference type="Proteomes" id="UP000549394"/>
    </source>
</evidence>
<dbReference type="GO" id="GO:0031490">
    <property type="term" value="F:chromatin DNA binding"/>
    <property type="evidence" value="ECO:0007669"/>
    <property type="project" value="TreeGrafter"/>
</dbReference>
<dbReference type="AlphaFoldDB" id="A0A7I8VIZ6"/>
<dbReference type="GO" id="GO:0000785">
    <property type="term" value="C:chromatin"/>
    <property type="evidence" value="ECO:0007669"/>
    <property type="project" value="TreeGrafter"/>
</dbReference>